<comment type="caution">
    <text evidence="1">The sequence shown here is derived from an EMBL/GenBank/DDBJ whole genome shotgun (WGS) entry which is preliminary data.</text>
</comment>
<organism evidence="1 2">
    <name type="scientific">Holotrichia oblita</name>
    <name type="common">Chafer beetle</name>
    <dbReference type="NCBI Taxonomy" id="644536"/>
    <lineage>
        <taxon>Eukaryota</taxon>
        <taxon>Metazoa</taxon>
        <taxon>Ecdysozoa</taxon>
        <taxon>Arthropoda</taxon>
        <taxon>Hexapoda</taxon>
        <taxon>Insecta</taxon>
        <taxon>Pterygota</taxon>
        <taxon>Neoptera</taxon>
        <taxon>Endopterygota</taxon>
        <taxon>Coleoptera</taxon>
        <taxon>Polyphaga</taxon>
        <taxon>Scarabaeiformia</taxon>
        <taxon>Scarabaeidae</taxon>
        <taxon>Melolonthinae</taxon>
        <taxon>Holotrichia</taxon>
    </lineage>
</organism>
<evidence type="ECO:0000313" key="2">
    <source>
        <dbReference type="Proteomes" id="UP001056778"/>
    </source>
</evidence>
<evidence type="ECO:0000313" key="1">
    <source>
        <dbReference type="EMBL" id="KAI4456122.1"/>
    </source>
</evidence>
<proteinExistence type="predicted"/>
<gene>
    <name evidence="1" type="ORF">MML48_8g00009564</name>
</gene>
<keyword evidence="2" id="KW-1185">Reference proteome</keyword>
<dbReference type="EMBL" id="CM043022">
    <property type="protein sequence ID" value="KAI4456122.1"/>
    <property type="molecule type" value="Genomic_DNA"/>
</dbReference>
<reference evidence="1" key="1">
    <citation type="submission" date="2022-04" db="EMBL/GenBank/DDBJ databases">
        <title>Chromosome-scale genome assembly of Holotrichia oblita Faldermann.</title>
        <authorList>
            <person name="Rongchong L."/>
        </authorList>
    </citation>
    <scope>NUCLEOTIDE SEQUENCE</scope>
    <source>
        <strain evidence="1">81SQS9</strain>
    </source>
</reference>
<name>A0ACB9SQW1_HOLOL</name>
<accession>A0ACB9SQW1</accession>
<dbReference type="Proteomes" id="UP001056778">
    <property type="component" value="Chromosome 8"/>
</dbReference>
<protein>
    <submittedName>
        <fullName evidence="1">Cuticle protein</fullName>
    </submittedName>
</protein>
<sequence length="130" mass="14063">MMKLTVALLVFGVCYAAPPIVPNEVVPILSQQSDAQPDGQYNFAFESGDGTQQEQLGQIKVVEDKPVISVSGKYSYVDAEGVPHVVTYTADETGYHPEGDTLPVAPPIPEAIARALQYIQEHPYVEESTA</sequence>